<evidence type="ECO:0000259" key="7">
    <source>
        <dbReference type="PROSITE" id="PS51352"/>
    </source>
</evidence>
<keyword evidence="4" id="KW-1015">Disulfide bond</keyword>
<gene>
    <name evidence="8" type="ORF">A2663_04125</name>
</gene>
<comment type="caution">
    <text evidence="8">The sequence shown here is derived from an EMBL/GenBank/DDBJ whole genome shotgun (WGS) entry which is preliminary data.</text>
</comment>
<dbReference type="PROSITE" id="PS51352">
    <property type="entry name" value="THIOREDOXIN_2"/>
    <property type="match status" value="1"/>
</dbReference>
<dbReference type="InterPro" id="IPR012336">
    <property type="entry name" value="Thioredoxin-like_fold"/>
</dbReference>
<protein>
    <recommendedName>
        <fullName evidence="7">Thioredoxin domain-containing protein</fullName>
    </recommendedName>
</protein>
<dbReference type="Pfam" id="PF13462">
    <property type="entry name" value="Thioredoxin_4"/>
    <property type="match status" value="1"/>
</dbReference>
<keyword evidence="6" id="KW-0472">Membrane</keyword>
<evidence type="ECO:0000256" key="6">
    <source>
        <dbReference type="SAM" id="Phobius"/>
    </source>
</evidence>
<evidence type="ECO:0000256" key="3">
    <source>
        <dbReference type="ARBA" id="ARBA00023002"/>
    </source>
</evidence>
<keyword evidence="5" id="KW-0676">Redox-active center</keyword>
<dbReference type="Gene3D" id="3.40.30.10">
    <property type="entry name" value="Glutaredoxin"/>
    <property type="match status" value="1"/>
</dbReference>
<evidence type="ECO:0000313" key="8">
    <source>
        <dbReference type="EMBL" id="OGY47399.1"/>
    </source>
</evidence>
<dbReference type="InterPro" id="IPR036249">
    <property type="entry name" value="Thioredoxin-like_sf"/>
</dbReference>
<evidence type="ECO:0000313" key="9">
    <source>
        <dbReference type="Proteomes" id="UP000178432"/>
    </source>
</evidence>
<dbReference type="GO" id="GO:0016491">
    <property type="term" value="F:oxidoreductase activity"/>
    <property type="evidence" value="ECO:0007669"/>
    <property type="project" value="UniProtKB-KW"/>
</dbReference>
<feature type="transmembrane region" description="Helical" evidence="6">
    <location>
        <begin position="20"/>
        <end position="41"/>
    </location>
</feature>
<sequence length="245" mass="26239">MDDRKFFDLSGKQGLALGFSWGIAIVCLAGLVIVLTGGLTAGGDQGKVLGASVNANAAAQPAPTPAPEVNGDVAKLSPVSASDYIRGHKNAEVTLIMISDFQCPYCQRHEATITQLLKDYGDKIRVVWRNLPLVSIHQYALKAAEASECAGEQGKFWEMHDKIFANQSALTVDNLKSYAKELGADEAKFNRCLDSGKYADKINKQAAEAQAAGVSGTPGTFINDTLVKGAYPIETFKTIIDELLE</sequence>
<evidence type="ECO:0000256" key="2">
    <source>
        <dbReference type="ARBA" id="ARBA00022729"/>
    </source>
</evidence>
<proteinExistence type="inferred from homology"/>
<reference evidence="8 9" key="1">
    <citation type="journal article" date="2016" name="Nat. Commun.">
        <title>Thousands of microbial genomes shed light on interconnected biogeochemical processes in an aquifer system.</title>
        <authorList>
            <person name="Anantharaman K."/>
            <person name="Brown C.T."/>
            <person name="Hug L.A."/>
            <person name="Sharon I."/>
            <person name="Castelle C.J."/>
            <person name="Probst A.J."/>
            <person name="Thomas B.C."/>
            <person name="Singh A."/>
            <person name="Wilkins M.J."/>
            <person name="Karaoz U."/>
            <person name="Brodie E.L."/>
            <person name="Williams K.H."/>
            <person name="Hubbard S.S."/>
            <person name="Banfield J.F."/>
        </authorList>
    </citation>
    <scope>NUCLEOTIDE SEQUENCE [LARGE SCALE GENOMIC DNA]</scope>
</reference>
<evidence type="ECO:0000256" key="1">
    <source>
        <dbReference type="ARBA" id="ARBA00005791"/>
    </source>
</evidence>
<keyword evidence="6" id="KW-0812">Transmembrane</keyword>
<keyword evidence="6" id="KW-1133">Transmembrane helix</keyword>
<name>A0A1G1Y4Y2_9BACT</name>
<comment type="similarity">
    <text evidence="1">Belongs to the thioredoxin family. DsbA subfamily.</text>
</comment>
<keyword evidence="2" id="KW-0732">Signal</keyword>
<dbReference type="AlphaFoldDB" id="A0A1G1Y4Y2"/>
<evidence type="ECO:0000256" key="5">
    <source>
        <dbReference type="ARBA" id="ARBA00023284"/>
    </source>
</evidence>
<evidence type="ECO:0000256" key="4">
    <source>
        <dbReference type="ARBA" id="ARBA00023157"/>
    </source>
</evidence>
<organism evidence="8 9">
    <name type="scientific">Candidatus Buchananbacteria bacterium RIFCSPHIGHO2_01_FULL_46_12</name>
    <dbReference type="NCBI Taxonomy" id="1797536"/>
    <lineage>
        <taxon>Bacteria</taxon>
        <taxon>Candidatus Buchananiibacteriota</taxon>
    </lineage>
</organism>
<dbReference type="EMBL" id="MHIF01000038">
    <property type="protein sequence ID" value="OGY47399.1"/>
    <property type="molecule type" value="Genomic_DNA"/>
</dbReference>
<keyword evidence="3" id="KW-0560">Oxidoreductase</keyword>
<accession>A0A1G1Y4Y2</accession>
<feature type="domain" description="Thioredoxin" evidence="7">
    <location>
        <begin position="54"/>
        <end position="245"/>
    </location>
</feature>
<dbReference type="PANTHER" id="PTHR13887:SF14">
    <property type="entry name" value="DISULFIDE BOND FORMATION PROTEIN D"/>
    <property type="match status" value="1"/>
</dbReference>
<dbReference type="SUPFAM" id="SSF52833">
    <property type="entry name" value="Thioredoxin-like"/>
    <property type="match status" value="1"/>
</dbReference>
<dbReference type="PANTHER" id="PTHR13887">
    <property type="entry name" value="GLUTATHIONE S-TRANSFERASE KAPPA"/>
    <property type="match status" value="1"/>
</dbReference>
<dbReference type="InterPro" id="IPR013766">
    <property type="entry name" value="Thioredoxin_domain"/>
</dbReference>
<dbReference type="Proteomes" id="UP000178432">
    <property type="component" value="Unassembled WGS sequence"/>
</dbReference>